<accession>A0A556MT65</accession>
<comment type="caution">
    <text evidence="2">The sequence shown here is derived from an EMBL/GenBank/DDBJ whole genome shotgun (WGS) entry which is preliminary data.</text>
</comment>
<protein>
    <submittedName>
        <fullName evidence="2">DUF922 domain-containing protein</fullName>
    </submittedName>
</protein>
<proteinExistence type="predicted"/>
<reference evidence="2 3" key="1">
    <citation type="submission" date="2019-07" db="EMBL/GenBank/DDBJ databases">
        <authorList>
            <person name="Huq M.A."/>
        </authorList>
    </citation>
    <scope>NUCLEOTIDE SEQUENCE [LARGE SCALE GENOMIC DNA]</scope>
    <source>
        <strain evidence="2 3">MAH-19</strain>
    </source>
</reference>
<organism evidence="2 3">
    <name type="scientific">Mucilaginibacter corticis</name>
    <dbReference type="NCBI Taxonomy" id="2597670"/>
    <lineage>
        <taxon>Bacteria</taxon>
        <taxon>Pseudomonadati</taxon>
        <taxon>Bacteroidota</taxon>
        <taxon>Sphingobacteriia</taxon>
        <taxon>Sphingobacteriales</taxon>
        <taxon>Sphingobacteriaceae</taxon>
        <taxon>Mucilaginibacter</taxon>
    </lineage>
</organism>
<dbReference type="InterPro" id="IPR010321">
    <property type="entry name" value="DUF922"/>
</dbReference>
<gene>
    <name evidence="2" type="ORF">FO440_02700</name>
</gene>
<dbReference type="Proteomes" id="UP000318733">
    <property type="component" value="Unassembled WGS sequence"/>
</dbReference>
<keyword evidence="3" id="KW-1185">Reference proteome</keyword>
<dbReference type="RefSeq" id="WP_144246681.1">
    <property type="nucleotide sequence ID" value="NZ_VLPK01000001.1"/>
</dbReference>
<keyword evidence="1" id="KW-0732">Signal</keyword>
<dbReference type="EMBL" id="VLPK01000001">
    <property type="protein sequence ID" value="TSJ43116.1"/>
    <property type="molecule type" value="Genomic_DNA"/>
</dbReference>
<dbReference type="OrthoDB" id="5431540at2"/>
<dbReference type="Pfam" id="PF06037">
    <property type="entry name" value="DUF922"/>
    <property type="match status" value="1"/>
</dbReference>
<name>A0A556MT65_9SPHI</name>
<evidence type="ECO:0000313" key="2">
    <source>
        <dbReference type="EMBL" id="TSJ43116.1"/>
    </source>
</evidence>
<feature type="chain" id="PRO_5021848399" evidence="1">
    <location>
        <begin position="25"/>
        <end position="180"/>
    </location>
</feature>
<evidence type="ECO:0000256" key="1">
    <source>
        <dbReference type="SAM" id="SignalP"/>
    </source>
</evidence>
<dbReference type="AlphaFoldDB" id="A0A556MT65"/>
<evidence type="ECO:0000313" key="3">
    <source>
        <dbReference type="Proteomes" id="UP000318733"/>
    </source>
</evidence>
<feature type="signal peptide" evidence="1">
    <location>
        <begin position="1"/>
        <end position="24"/>
    </location>
</feature>
<sequence length="180" mass="21271">MSTIILKKLWLCVILLTFTVYAHAQHKLDEIPLLKVEDYKGKIPENAPFPIYTNSRVYFRIDTVIQKDPHQFQVGIKTKVEMYQPGSFWNTALVPENTVQRMLKHEQGHVYIAYIAANLIEKEMLTFTFTDNWRTEVGQKFHELTQKYGKMDGDYDNETMHSRDLAEQEKWNKKLVNMLK</sequence>